<keyword evidence="2" id="KW-1185">Reference proteome</keyword>
<proteinExistence type="predicted"/>
<accession>A0A8J1XJ81</accession>
<protein>
    <submittedName>
        <fullName evidence="1">Uncharacterized protein</fullName>
    </submittedName>
</protein>
<dbReference type="Proteomes" id="UP000749559">
    <property type="component" value="Unassembled WGS sequence"/>
</dbReference>
<dbReference type="AlphaFoldDB" id="A0A8J1XJ81"/>
<gene>
    <name evidence="1" type="ORF">OFUS_LOCUS4097</name>
</gene>
<organism evidence="1 2">
    <name type="scientific">Owenia fusiformis</name>
    <name type="common">Polychaete worm</name>
    <dbReference type="NCBI Taxonomy" id="6347"/>
    <lineage>
        <taxon>Eukaryota</taxon>
        <taxon>Metazoa</taxon>
        <taxon>Spiralia</taxon>
        <taxon>Lophotrochozoa</taxon>
        <taxon>Annelida</taxon>
        <taxon>Polychaeta</taxon>
        <taxon>Sedentaria</taxon>
        <taxon>Canalipalpata</taxon>
        <taxon>Sabellida</taxon>
        <taxon>Oweniida</taxon>
        <taxon>Oweniidae</taxon>
        <taxon>Owenia</taxon>
    </lineage>
</organism>
<sequence length="100" mass="11567">DEQIVGQSWNIAADNTVKCSVVTNINAVLVKPAVTVYQDKSLLPKRWRKIECNEELIFAMGITEQDLKERRENPLKEQTIKIKEIHSNEEYINDHTRGCQ</sequence>
<comment type="caution">
    <text evidence="1">The sequence shown here is derived from an EMBL/GenBank/DDBJ whole genome shotgun (WGS) entry which is preliminary data.</text>
</comment>
<name>A0A8J1XJ81_OWEFU</name>
<evidence type="ECO:0000313" key="2">
    <source>
        <dbReference type="Proteomes" id="UP000749559"/>
    </source>
</evidence>
<feature type="non-terminal residue" evidence="1">
    <location>
        <position position="1"/>
    </location>
</feature>
<reference evidence="1" key="1">
    <citation type="submission" date="2022-03" db="EMBL/GenBank/DDBJ databases">
        <authorList>
            <person name="Martin C."/>
        </authorList>
    </citation>
    <scope>NUCLEOTIDE SEQUENCE</scope>
</reference>
<dbReference type="EMBL" id="CAIIXF020000002">
    <property type="protein sequence ID" value="CAH1776973.1"/>
    <property type="molecule type" value="Genomic_DNA"/>
</dbReference>
<evidence type="ECO:0000313" key="1">
    <source>
        <dbReference type="EMBL" id="CAH1776973.1"/>
    </source>
</evidence>